<feature type="signal peptide" evidence="2">
    <location>
        <begin position="1"/>
        <end position="25"/>
    </location>
</feature>
<evidence type="ECO:0000259" key="3">
    <source>
        <dbReference type="Pfam" id="PF03413"/>
    </source>
</evidence>
<reference evidence="4 5" key="1">
    <citation type="submission" date="2019-03" db="EMBL/GenBank/DDBJ databases">
        <title>Draft genome sequences of novel Actinobacteria.</title>
        <authorList>
            <person name="Sahin N."/>
            <person name="Ay H."/>
            <person name="Saygin H."/>
        </authorList>
    </citation>
    <scope>NUCLEOTIDE SEQUENCE [LARGE SCALE GENOMIC DNA]</scope>
    <source>
        <strain evidence="4 5">DSM 41900</strain>
    </source>
</reference>
<accession>A0A4R4TQJ9</accession>
<dbReference type="Pfam" id="PF03413">
    <property type="entry name" value="PepSY"/>
    <property type="match status" value="2"/>
</dbReference>
<feature type="compositionally biased region" description="Basic and acidic residues" evidence="1">
    <location>
        <begin position="181"/>
        <end position="195"/>
    </location>
</feature>
<feature type="compositionally biased region" description="Acidic residues" evidence="1">
    <location>
        <begin position="207"/>
        <end position="235"/>
    </location>
</feature>
<keyword evidence="2" id="KW-0732">Signal</keyword>
<protein>
    <recommendedName>
        <fullName evidence="3">PepSY domain-containing protein</fullName>
    </recommendedName>
</protein>
<feature type="domain" description="PepSY" evidence="3">
    <location>
        <begin position="153"/>
        <end position="205"/>
    </location>
</feature>
<gene>
    <name evidence="4" type="ORF">E1283_00280</name>
</gene>
<evidence type="ECO:0000313" key="4">
    <source>
        <dbReference type="EMBL" id="TDC80411.1"/>
    </source>
</evidence>
<feature type="region of interest" description="Disordered" evidence="1">
    <location>
        <begin position="22"/>
        <end position="76"/>
    </location>
</feature>
<dbReference type="RefSeq" id="WP_132815267.1">
    <property type="nucleotide sequence ID" value="NZ_SMKI01000002.1"/>
</dbReference>
<feature type="chain" id="PRO_5020960625" description="PepSY domain-containing protein" evidence="2">
    <location>
        <begin position="26"/>
        <end position="252"/>
    </location>
</feature>
<dbReference type="InterPro" id="IPR025711">
    <property type="entry name" value="PepSY"/>
</dbReference>
<evidence type="ECO:0000256" key="1">
    <source>
        <dbReference type="SAM" id="MobiDB-lite"/>
    </source>
</evidence>
<dbReference type="Proteomes" id="UP000295345">
    <property type="component" value="Unassembled WGS sequence"/>
</dbReference>
<evidence type="ECO:0000313" key="5">
    <source>
        <dbReference type="Proteomes" id="UP000295345"/>
    </source>
</evidence>
<feature type="compositionally biased region" description="Basic and acidic residues" evidence="1">
    <location>
        <begin position="236"/>
        <end position="252"/>
    </location>
</feature>
<dbReference type="Gene3D" id="3.10.450.40">
    <property type="match status" value="2"/>
</dbReference>
<feature type="region of interest" description="Disordered" evidence="1">
    <location>
        <begin position="181"/>
        <end position="252"/>
    </location>
</feature>
<evidence type="ECO:0000256" key="2">
    <source>
        <dbReference type="SAM" id="SignalP"/>
    </source>
</evidence>
<comment type="caution">
    <text evidence="4">The sequence shown here is derived from an EMBL/GenBank/DDBJ whole genome shotgun (WGS) entry which is preliminary data.</text>
</comment>
<feature type="domain" description="PepSY" evidence="3">
    <location>
        <begin position="72"/>
        <end position="120"/>
    </location>
</feature>
<name>A0A4R4TQJ9_9ACTN</name>
<proteinExistence type="predicted"/>
<dbReference type="EMBL" id="SMKI01000002">
    <property type="protein sequence ID" value="TDC80411.1"/>
    <property type="molecule type" value="Genomic_DNA"/>
</dbReference>
<feature type="compositionally biased region" description="Low complexity" evidence="1">
    <location>
        <begin position="22"/>
        <end position="54"/>
    </location>
</feature>
<sequence>MKRKVILTTVVASAVIGGGALTAAAASGSSSPSDTAGSGGASTSVADSSAASSGDDTRDSGPEGGSGSAARQAVSTALNEQAGAVAEVDFNDDDGGNAGGWEIEIIGEDGQWYKVQVNADGTQVVDSQVENESDTDDDDAAVADALRSADNQVDAAQAIDIALGQVSGNLDGVDFEDGHWDVEVKADDGTEHELSIDPASGEVTDATQDDQGEDASDDSDDQSDDEADDEADDDGQNQHDDDGGQHEDGDDD</sequence>
<dbReference type="AlphaFoldDB" id="A0A4R4TQJ9"/>
<organism evidence="4 5">
    <name type="scientific">Streptomyces hainanensis</name>
    <dbReference type="NCBI Taxonomy" id="402648"/>
    <lineage>
        <taxon>Bacteria</taxon>
        <taxon>Bacillati</taxon>
        <taxon>Actinomycetota</taxon>
        <taxon>Actinomycetes</taxon>
        <taxon>Kitasatosporales</taxon>
        <taxon>Streptomycetaceae</taxon>
        <taxon>Streptomyces</taxon>
    </lineage>
</organism>
<dbReference type="OrthoDB" id="4336385at2"/>
<keyword evidence="5" id="KW-1185">Reference proteome</keyword>